<dbReference type="AlphaFoldDB" id="A0A6J4NFU8"/>
<dbReference type="EMBL" id="CADCUN010000111">
    <property type="protein sequence ID" value="CAA9383405.1"/>
    <property type="molecule type" value="Genomic_DNA"/>
</dbReference>
<evidence type="ECO:0008006" key="3">
    <source>
        <dbReference type="Google" id="ProtNLM"/>
    </source>
</evidence>
<sequence length="245" mass="25065">MSWVAVLLIGVALADLTHSVRPVRTLPQCVGAIGAILVGLVAGLTSVADVVALIAIAVAVMAWGQTVTSGFAGRIPTWVPLLVFGVSLVMALLVAGLAGEAGGPLAEWLASTPVPVLGDLSADRALLLAGVLGIQLSTGNVLVRLVLAATGTVNPARHGLGDDPEMQLKGGRLLGPMERVFILALGLGGHVTAASIVVAAKGLLRFPELSSRRDQARIHLLTEYFLVGSFASWLLALASLVLLAS</sequence>
<keyword evidence="1" id="KW-1133">Transmembrane helix</keyword>
<feature type="transmembrane region" description="Helical" evidence="1">
    <location>
        <begin position="224"/>
        <end position="244"/>
    </location>
</feature>
<gene>
    <name evidence="2" type="ORF">AVDCRST_MAG60-1059</name>
</gene>
<proteinExistence type="predicted"/>
<keyword evidence="1" id="KW-0812">Transmembrane</keyword>
<feature type="transmembrane region" description="Helical" evidence="1">
    <location>
        <begin position="180"/>
        <end position="204"/>
    </location>
</feature>
<reference evidence="2" key="1">
    <citation type="submission" date="2020-02" db="EMBL/GenBank/DDBJ databases">
        <authorList>
            <person name="Meier V. D."/>
        </authorList>
    </citation>
    <scope>NUCLEOTIDE SEQUENCE</scope>
    <source>
        <strain evidence="2">AVDCRST_MAG60</strain>
    </source>
</reference>
<keyword evidence="1" id="KW-0472">Membrane</keyword>
<feature type="transmembrane region" description="Helical" evidence="1">
    <location>
        <begin position="75"/>
        <end position="98"/>
    </location>
</feature>
<feature type="transmembrane region" description="Helical" evidence="1">
    <location>
        <begin position="125"/>
        <end position="147"/>
    </location>
</feature>
<accession>A0A6J4NFU8</accession>
<organism evidence="2">
    <name type="scientific">uncultured Nocardioides sp</name>
    <dbReference type="NCBI Taxonomy" id="198441"/>
    <lineage>
        <taxon>Bacteria</taxon>
        <taxon>Bacillati</taxon>
        <taxon>Actinomycetota</taxon>
        <taxon>Actinomycetes</taxon>
        <taxon>Propionibacteriales</taxon>
        <taxon>Nocardioidaceae</taxon>
        <taxon>Nocardioides</taxon>
        <taxon>environmental samples</taxon>
    </lineage>
</organism>
<evidence type="ECO:0000256" key="1">
    <source>
        <dbReference type="SAM" id="Phobius"/>
    </source>
</evidence>
<feature type="transmembrane region" description="Helical" evidence="1">
    <location>
        <begin position="35"/>
        <end position="63"/>
    </location>
</feature>
<evidence type="ECO:0000313" key="2">
    <source>
        <dbReference type="EMBL" id="CAA9383405.1"/>
    </source>
</evidence>
<name>A0A6J4NFU8_9ACTN</name>
<protein>
    <recommendedName>
        <fullName evidence="3">Transmembrane protein</fullName>
    </recommendedName>
</protein>